<dbReference type="KEGG" id="dcr:108223117"/>
<evidence type="ECO:0000256" key="7">
    <source>
        <dbReference type="ARBA" id="ARBA00023326"/>
    </source>
</evidence>
<evidence type="ECO:0000256" key="5">
    <source>
        <dbReference type="ARBA" id="ARBA00023277"/>
    </source>
</evidence>
<dbReference type="SUPFAM" id="SSF48208">
    <property type="entry name" value="Six-hairpin glycosidases"/>
    <property type="match status" value="1"/>
</dbReference>
<organism evidence="10 11">
    <name type="scientific">Daucus carota subsp. sativus</name>
    <name type="common">Carrot</name>
    <dbReference type="NCBI Taxonomy" id="79200"/>
    <lineage>
        <taxon>Eukaryota</taxon>
        <taxon>Viridiplantae</taxon>
        <taxon>Streptophyta</taxon>
        <taxon>Embryophyta</taxon>
        <taxon>Tracheophyta</taxon>
        <taxon>Spermatophyta</taxon>
        <taxon>Magnoliopsida</taxon>
        <taxon>eudicotyledons</taxon>
        <taxon>Gunneridae</taxon>
        <taxon>Pentapetalae</taxon>
        <taxon>asterids</taxon>
        <taxon>campanulids</taxon>
        <taxon>Apiales</taxon>
        <taxon>Apiaceae</taxon>
        <taxon>Apioideae</taxon>
        <taxon>Scandiceae</taxon>
        <taxon>Daucinae</taxon>
        <taxon>Daucus</taxon>
        <taxon>Daucus sect. Daucus</taxon>
    </lineage>
</organism>
<dbReference type="GO" id="GO:0030245">
    <property type="term" value="P:cellulose catabolic process"/>
    <property type="evidence" value="ECO:0007669"/>
    <property type="project" value="UniProtKB-KW"/>
</dbReference>
<evidence type="ECO:0000256" key="3">
    <source>
        <dbReference type="ARBA" id="ARBA00022801"/>
    </source>
</evidence>
<evidence type="ECO:0000256" key="8">
    <source>
        <dbReference type="PROSITE-ProRule" id="PRU10060"/>
    </source>
</evidence>
<keyword evidence="6 8" id="KW-0326">Glycosidase</keyword>
<dbReference type="AlphaFoldDB" id="A0A166I3F5"/>
<dbReference type="GO" id="GO:0008810">
    <property type="term" value="F:cellulase activity"/>
    <property type="evidence" value="ECO:0007669"/>
    <property type="project" value="UniProtKB-EC"/>
</dbReference>
<comment type="catalytic activity">
    <reaction evidence="1 9">
        <text>Endohydrolysis of (1-&gt;4)-beta-D-glucosidic linkages in cellulose, lichenin and cereal beta-D-glucans.</text>
        <dbReference type="EC" id="3.2.1.4"/>
    </reaction>
</comment>
<gene>
    <name evidence="10" type="ORF">DCAR_0103564</name>
</gene>
<evidence type="ECO:0000256" key="9">
    <source>
        <dbReference type="RuleBase" id="RU361166"/>
    </source>
</evidence>
<comment type="similarity">
    <text evidence="2 8 9">Belongs to the glycosyl hydrolase 9 (cellulase E) family.</text>
</comment>
<feature type="active site" evidence="8">
    <location>
        <position position="576"/>
    </location>
</feature>
<dbReference type="PANTHER" id="PTHR22298">
    <property type="entry name" value="ENDO-1,4-BETA-GLUCANASE"/>
    <property type="match status" value="1"/>
</dbReference>
<keyword evidence="4 9" id="KW-0136">Cellulose degradation</keyword>
<reference evidence="10" key="2">
    <citation type="submission" date="2022-03" db="EMBL/GenBank/DDBJ databases">
        <title>Draft title - Genomic analysis of global carrot germplasm unveils the trajectory of domestication and the origin of high carotenoid orange carrot.</title>
        <authorList>
            <person name="Iorizzo M."/>
            <person name="Ellison S."/>
            <person name="Senalik D."/>
            <person name="Macko-Podgorni A."/>
            <person name="Grzebelus D."/>
            <person name="Bostan H."/>
            <person name="Rolling W."/>
            <person name="Curaba J."/>
            <person name="Simon P."/>
        </authorList>
    </citation>
    <scope>NUCLEOTIDE SEQUENCE</scope>
    <source>
        <tissue evidence="10">Leaf</tissue>
    </source>
</reference>
<evidence type="ECO:0000313" key="11">
    <source>
        <dbReference type="Proteomes" id="UP000077755"/>
    </source>
</evidence>
<dbReference type="OrthoDB" id="10257085at2759"/>
<dbReference type="OMA" id="NDSRMAF"/>
<dbReference type="InterPro" id="IPR012341">
    <property type="entry name" value="6hp_glycosidase-like_sf"/>
</dbReference>
<evidence type="ECO:0000256" key="6">
    <source>
        <dbReference type="ARBA" id="ARBA00023295"/>
    </source>
</evidence>
<dbReference type="EMBL" id="CP093343">
    <property type="protein sequence ID" value="WOG84381.1"/>
    <property type="molecule type" value="Genomic_DNA"/>
</dbReference>
<dbReference type="Pfam" id="PF00759">
    <property type="entry name" value="Glyco_hydro_9"/>
    <property type="match status" value="1"/>
</dbReference>
<protein>
    <recommendedName>
        <fullName evidence="9">Endoglucanase</fullName>
        <ecNumber evidence="9">3.2.1.4</ecNumber>
    </recommendedName>
</protein>
<name>A0A166I3F5_DAUCS</name>
<dbReference type="EC" id="3.2.1.4" evidence="9"/>
<evidence type="ECO:0000256" key="2">
    <source>
        <dbReference type="ARBA" id="ARBA00007072"/>
    </source>
</evidence>
<dbReference type="InterPro" id="IPR001701">
    <property type="entry name" value="Glyco_hydro_9"/>
</dbReference>
<dbReference type="InterPro" id="IPR033126">
    <property type="entry name" value="Glyco_hydro_9_Asp/Glu_AS"/>
</dbReference>
<evidence type="ECO:0000256" key="4">
    <source>
        <dbReference type="ARBA" id="ARBA00023001"/>
    </source>
</evidence>
<sequence>MYSANYLGGTLENVGESHVNSTTYEDDHQSQNADRDKAIISRKSCTLDKKQRVWLSDPETRFSSRKNKYIDLSFFICSRKVFKWTLVMVSLALLVIGMSITNEKSLPKIDLRPQTPEDYMLALHKALVFFDEQKSGRLSNNNYGINWREDSGLQDGNATKRGLVGGYYDAGDNIKFHFPMSFAMTMLSWSLIEYEGKYKTIEEYDHIRDLIKWGTDYLLLTFDSSASSIPYIYSQVGGSVNGSTVSDDHTCWTRPEDMDYPRPVQVTHEGPDLAGEITAALAAASIVFRDNNAYSEKLVKEAVLVFKFALDKSKHKIYSLHNPYIEHYYNSSGYYDEVMWGAIWLYYATGNQSYLSLATDQELSSKAHAFSMNQDSIVLSWDNKLPAAMMLLTRVQLFLNPGYPFEAVLNNYHKITGLTMCSYLQRYNIYNWTQGGLIQLNHGNGQPLQYVANAAFLASLFADYLEAIDVPGWKCGLDFILVEELRSFASSQINYILGVNPLNLSYVVEYGNNYPKHVHHRGASIPNDNKKYSCNDGWKWYGSRQPNPNTIIGAMVGGPNQFDEYKDIRSDYSHNEPTIAGNAGLVAALVSLTTSGGQGIDKNIIFSRIMPSHPTSLLPLSTKRP</sequence>
<dbReference type="FunFam" id="1.50.10.10:FF:000020">
    <property type="entry name" value="Endoglucanase"/>
    <property type="match status" value="1"/>
</dbReference>
<keyword evidence="5 8" id="KW-0119">Carbohydrate metabolism</keyword>
<proteinExistence type="inferred from homology"/>
<accession>A0A166I3F5</accession>
<dbReference type="Gramene" id="KZN10704">
    <property type="protein sequence ID" value="KZN10704"/>
    <property type="gene ID" value="DCAR_003360"/>
</dbReference>
<dbReference type="Gene3D" id="1.50.10.10">
    <property type="match status" value="1"/>
</dbReference>
<dbReference type="InterPro" id="IPR008928">
    <property type="entry name" value="6-hairpin_glycosidase_sf"/>
</dbReference>
<feature type="active site" evidence="8">
    <location>
        <position position="567"/>
    </location>
</feature>
<dbReference type="PROSITE" id="PS00698">
    <property type="entry name" value="GH9_3"/>
    <property type="match status" value="1"/>
</dbReference>
<keyword evidence="7 8" id="KW-0624">Polysaccharide degradation</keyword>
<reference evidence="10" key="1">
    <citation type="journal article" date="2016" name="Nat. Genet.">
        <title>A high-quality carrot genome assembly provides new insights into carotenoid accumulation and asterid genome evolution.</title>
        <authorList>
            <person name="Iorizzo M."/>
            <person name="Ellison S."/>
            <person name="Senalik D."/>
            <person name="Zeng P."/>
            <person name="Satapoomin P."/>
            <person name="Huang J."/>
            <person name="Bowman M."/>
            <person name="Iovene M."/>
            <person name="Sanseverino W."/>
            <person name="Cavagnaro P."/>
            <person name="Yildiz M."/>
            <person name="Macko-Podgorni A."/>
            <person name="Moranska E."/>
            <person name="Grzebelus E."/>
            <person name="Grzebelus D."/>
            <person name="Ashrafi H."/>
            <person name="Zheng Z."/>
            <person name="Cheng S."/>
            <person name="Spooner D."/>
            <person name="Van Deynze A."/>
            <person name="Simon P."/>
        </authorList>
    </citation>
    <scope>NUCLEOTIDE SEQUENCE</scope>
    <source>
        <tissue evidence="10">Leaf</tissue>
    </source>
</reference>
<evidence type="ECO:0000256" key="1">
    <source>
        <dbReference type="ARBA" id="ARBA00000966"/>
    </source>
</evidence>
<dbReference type="Proteomes" id="UP000077755">
    <property type="component" value="Chromosome 1"/>
</dbReference>
<keyword evidence="3 8" id="KW-0378">Hydrolase</keyword>
<keyword evidence="11" id="KW-1185">Reference proteome</keyword>
<evidence type="ECO:0000313" key="10">
    <source>
        <dbReference type="EMBL" id="WOG84381.1"/>
    </source>
</evidence>